<comment type="caution">
    <text evidence="1">The sequence shown here is derived from an EMBL/GenBank/DDBJ whole genome shotgun (WGS) entry which is preliminary data.</text>
</comment>
<evidence type="ECO:0000313" key="2">
    <source>
        <dbReference type="EMBL" id="KAF4142516.1"/>
    </source>
</evidence>
<evidence type="ECO:0000313" key="1">
    <source>
        <dbReference type="EMBL" id="KAF4038351.1"/>
    </source>
</evidence>
<accession>A0A833TBV3</accession>
<sequence>MRSAAVQAITRRKQRLDAEEWREAVVLQKVLSKWFAAVKRAQLCRYLGERVVWNGIGRRVFRVWQDGYMEKQKMLKAAGFHSTVLVTRSWNALLRVTKRRQVAVAMWRHTMTKYRLINVFTIWKRYLDDRRGQYAVAASMKRMLEQRILQSFFTAWSLLNTTYKMALRREQRELQRWRRTCWHHWKLRRVSCRWRRSQQLFLLQLTFSKGFKRYALQQQACREICLQTARNLLLRALTQWRVELWLALNQHKLILNAKHNALMHWKAFVAACRQKRRWEYYVQQLHRSQTRFKASTLDQKCQIGGIFRHARALQSQLKRNRVLLTHVLHAWYLVVQNRRLRSSKRLRRARPFSKARQIALELWAHRVMEKCFLTWREQSVGKRAELA</sequence>
<proteinExistence type="predicted"/>
<dbReference type="Proteomes" id="UP000704712">
    <property type="component" value="Unassembled WGS sequence"/>
</dbReference>
<protein>
    <recommendedName>
        <fullName evidence="4">Sfi1 spindle body domain-containing protein</fullName>
    </recommendedName>
</protein>
<organism evidence="1 3">
    <name type="scientific">Phytophthora infestans</name>
    <name type="common">Potato late blight agent</name>
    <name type="synonym">Botrytis infestans</name>
    <dbReference type="NCBI Taxonomy" id="4787"/>
    <lineage>
        <taxon>Eukaryota</taxon>
        <taxon>Sar</taxon>
        <taxon>Stramenopiles</taxon>
        <taxon>Oomycota</taxon>
        <taxon>Peronosporomycetes</taxon>
        <taxon>Peronosporales</taxon>
        <taxon>Peronosporaceae</taxon>
        <taxon>Phytophthora</taxon>
    </lineage>
</organism>
<evidence type="ECO:0000313" key="3">
    <source>
        <dbReference type="Proteomes" id="UP000602510"/>
    </source>
</evidence>
<reference evidence="1" key="1">
    <citation type="submission" date="2020-04" db="EMBL/GenBank/DDBJ databases">
        <title>Hybrid Assembly of Korean Phytophthora infestans isolates.</title>
        <authorList>
            <person name="Prokchorchik M."/>
            <person name="Lee Y."/>
            <person name="Seo J."/>
            <person name="Cho J.-H."/>
            <person name="Park Y.-E."/>
            <person name="Jang D.-C."/>
            <person name="Im J.-S."/>
            <person name="Choi J.-G."/>
            <person name="Park H.-J."/>
            <person name="Lee G.-B."/>
            <person name="Lee Y.-G."/>
            <person name="Hong S.-Y."/>
            <person name="Cho K."/>
            <person name="Sohn K.H."/>
        </authorList>
    </citation>
    <scope>NUCLEOTIDE SEQUENCE</scope>
    <source>
        <strain evidence="1">KR_1_A1</strain>
        <strain evidence="2">KR_2_A2</strain>
    </source>
</reference>
<dbReference type="EMBL" id="WSZM01000199">
    <property type="protein sequence ID" value="KAF4038351.1"/>
    <property type="molecule type" value="Genomic_DNA"/>
</dbReference>
<gene>
    <name evidence="1" type="ORF">GN244_ATG09522</name>
    <name evidence="2" type="ORF">GN958_ATG08325</name>
</gene>
<dbReference type="AlphaFoldDB" id="A0A833TBV3"/>
<dbReference type="Proteomes" id="UP000602510">
    <property type="component" value="Unassembled WGS sequence"/>
</dbReference>
<evidence type="ECO:0008006" key="4">
    <source>
        <dbReference type="Google" id="ProtNLM"/>
    </source>
</evidence>
<dbReference type="EMBL" id="JAACNO010001187">
    <property type="protein sequence ID" value="KAF4142516.1"/>
    <property type="molecule type" value="Genomic_DNA"/>
</dbReference>
<name>A0A833TBV3_PHYIN</name>
<keyword evidence="3" id="KW-1185">Reference proteome</keyword>